<dbReference type="EMBL" id="AJLO02000039">
    <property type="protein sequence ID" value="KOE97826.1"/>
    <property type="molecule type" value="Genomic_DNA"/>
</dbReference>
<sequence>MADFVALLAMCVLLPVAGATMLRMWQTRPPRRRHSGLAVGQIPQALRRRAPMALRRTGGAA</sequence>
<dbReference type="Proteomes" id="UP000036890">
    <property type="component" value="Unassembled WGS sequence"/>
</dbReference>
<evidence type="ECO:0000313" key="2">
    <source>
        <dbReference type="Proteomes" id="UP000036890"/>
    </source>
</evidence>
<dbReference type="AlphaFoldDB" id="A0A0L8A6H8"/>
<gene>
    <name evidence="1" type="ORF">W7K_17850</name>
</gene>
<organism evidence="1 2">
    <name type="scientific">Stenotrophomonas geniculata N1</name>
    <dbReference type="NCBI Taxonomy" id="1167641"/>
    <lineage>
        <taxon>Bacteria</taxon>
        <taxon>Pseudomonadati</taxon>
        <taxon>Pseudomonadota</taxon>
        <taxon>Gammaproteobacteria</taxon>
        <taxon>Lysobacterales</taxon>
        <taxon>Lysobacteraceae</taxon>
        <taxon>Stenotrophomonas</taxon>
    </lineage>
</organism>
<evidence type="ECO:0000313" key="1">
    <source>
        <dbReference type="EMBL" id="KOE97826.1"/>
    </source>
</evidence>
<comment type="caution">
    <text evidence="1">The sequence shown here is derived from an EMBL/GenBank/DDBJ whole genome shotgun (WGS) entry which is preliminary data.</text>
</comment>
<accession>A0A0L8A6H8</accession>
<protein>
    <submittedName>
        <fullName evidence="1">Uncharacterized protein</fullName>
    </submittedName>
</protein>
<dbReference type="RefSeq" id="WP_010481618.1">
    <property type="nucleotide sequence ID" value="NZ_AJLO02000039.1"/>
</dbReference>
<reference evidence="1 2" key="1">
    <citation type="journal article" date="2012" name="J. Bacteriol.">
        <title>Genome sequence of a novel nicotine-degrading strain, Pseudomonas geniculata N1.</title>
        <authorList>
            <person name="Tang H."/>
            <person name="Yu H."/>
            <person name="Tai C."/>
            <person name="Huang K."/>
            <person name="Liu Y."/>
            <person name="Wang L."/>
            <person name="Yao Y."/>
            <person name="Wu G."/>
            <person name="Xu P."/>
        </authorList>
    </citation>
    <scope>NUCLEOTIDE SEQUENCE [LARGE SCALE GENOMIC DNA]</scope>
    <source>
        <strain evidence="1 2">N1</strain>
    </source>
</reference>
<name>A0A0L8A6H8_9GAMM</name>
<dbReference type="OrthoDB" id="9808115at2"/>
<proteinExistence type="predicted"/>